<dbReference type="Proteomes" id="UP001212997">
    <property type="component" value="Unassembled WGS sequence"/>
</dbReference>
<reference evidence="2" key="1">
    <citation type="submission" date="2022-07" db="EMBL/GenBank/DDBJ databases">
        <title>Genome Sequence of Physisporinus lineatus.</title>
        <authorList>
            <person name="Buettner E."/>
        </authorList>
    </citation>
    <scope>NUCLEOTIDE SEQUENCE</scope>
    <source>
        <strain evidence="2">VT162</strain>
    </source>
</reference>
<evidence type="ECO:0000313" key="3">
    <source>
        <dbReference type="Proteomes" id="UP001212997"/>
    </source>
</evidence>
<dbReference type="AlphaFoldDB" id="A0AAD5V2T8"/>
<feature type="region of interest" description="Disordered" evidence="1">
    <location>
        <begin position="1049"/>
        <end position="1104"/>
    </location>
</feature>
<proteinExistence type="predicted"/>
<name>A0AAD5V2T8_9APHY</name>
<comment type="caution">
    <text evidence="2">The sequence shown here is derived from an EMBL/GenBank/DDBJ whole genome shotgun (WGS) entry which is preliminary data.</text>
</comment>
<protein>
    <submittedName>
        <fullName evidence="2">Uncharacterized protein</fullName>
    </submittedName>
</protein>
<dbReference type="EMBL" id="JANAWD010000368">
    <property type="protein sequence ID" value="KAJ3480554.1"/>
    <property type="molecule type" value="Genomic_DNA"/>
</dbReference>
<evidence type="ECO:0000313" key="2">
    <source>
        <dbReference type="EMBL" id="KAJ3480554.1"/>
    </source>
</evidence>
<evidence type="ECO:0000256" key="1">
    <source>
        <dbReference type="SAM" id="MobiDB-lite"/>
    </source>
</evidence>
<accession>A0AAD5V2T8</accession>
<feature type="compositionally biased region" description="Basic and acidic residues" evidence="1">
    <location>
        <begin position="1049"/>
        <end position="1060"/>
    </location>
</feature>
<feature type="compositionally biased region" description="Basic and acidic residues" evidence="1">
    <location>
        <begin position="42"/>
        <end position="51"/>
    </location>
</feature>
<sequence>MLRWWLPAVRSTVGNGNVFYKMVRSNTAHHASTIKLTSDSTEGGRDRDKFKNVSSSVEIEKPNAPPTPRQNRSRRSGKGSPRDDSSCTAGFTSLHTLTAYTKSDNLAQTPLNRIGGFSAFKVLKHILSPNYHNSPTYGIPTASTIRSLYRNIKPRERKRLHPVDFSCMINIFGGFSAVPESKERPYGLGSTSELLYKIIAREQELKKDLTPYWEHVITLAQDKGRYLKAELTSSDSYWVLRAELAGLRSQEGDEGLYRASRASSPKTYLVLSISAVHPDRTRIFESARQRLVNHPTQIARSDILIVFVGILLDSGIVDERDEGIRWLCEALPILPGCRRTVLALLWKGIIGSREEMNRDTMARIVDAIRQRLRRPTEESTEVPRIGNGFSVEDHTLDWLTPARLVEYAQERIFATYRSKGLPKLQAWTNQVVDSVFFNDGEENAYGNLVLLGTAVTSPLSITPTTFATFTSKITPLSSDFRVVLVLTILERLVHDDGKRSFEALHEDDCALVGPLLTIIWDQWISAHSERPLLVSRIVLASFLYLAGRARDPLMVQSCWEYSTTHDLVKAGIQDAKPYLAVEYVLAAIGAGSAPQGVLSVLHESGISGASQSWTMDQVVRRIARHNSVLAHDISLVTQKLGVDHGGTTIIELATALQQSGQPDRAFPMLDLLTNDSQKLLLVGEFIRNNCLQPGSITSASASQVANAIIKLPSPSLRKHFPRPGTGWALVGLAKAGVARLAIDAAIHIARREPSWHLPSVYTHLFKYAITQRQFRAAYRLYRTARKGHPESSQIWCRYLVQQFSRAGASVLAKDLSQHIDHHRGRTRGVPIDIAKHLAYREFKPDRNRTLGLPRFVTLPKSTWARAAAVQVIQILMRVRRTPVSLEVYNNVRKMSSPAIQTAMGNTILNGKLRRKSQRDTMRTCIRVLNHLISETGFVPDRVTVNILIKAVLLWRTRVNTYAVRALFDKVVRLGYPTGGVVPEGEVLFGNDGGPIVNEVVLPNLETRIDYKRHVEPLYKMFAKAMYLRGDFAGGLKVVGIMKLVRKEDEKRRAEARERRSSTMVKTTRTRRRKRVRVVDSQGEEGDEPDVGHSSSEEVVADTVS</sequence>
<feature type="region of interest" description="Disordered" evidence="1">
    <location>
        <begin position="34"/>
        <end position="88"/>
    </location>
</feature>
<gene>
    <name evidence="2" type="ORF">NLI96_g8266</name>
</gene>
<keyword evidence="3" id="KW-1185">Reference proteome</keyword>
<organism evidence="2 3">
    <name type="scientific">Meripilus lineatus</name>
    <dbReference type="NCBI Taxonomy" id="2056292"/>
    <lineage>
        <taxon>Eukaryota</taxon>
        <taxon>Fungi</taxon>
        <taxon>Dikarya</taxon>
        <taxon>Basidiomycota</taxon>
        <taxon>Agaricomycotina</taxon>
        <taxon>Agaricomycetes</taxon>
        <taxon>Polyporales</taxon>
        <taxon>Meripilaceae</taxon>
        <taxon>Meripilus</taxon>
    </lineage>
</organism>